<dbReference type="GO" id="GO:0003677">
    <property type="term" value="F:DNA binding"/>
    <property type="evidence" value="ECO:0007669"/>
    <property type="project" value="UniProtKB-KW"/>
</dbReference>
<keyword evidence="6" id="KW-1185">Reference proteome</keyword>
<name>A0A3M9N2U3_9BACT</name>
<keyword evidence="3" id="KW-0804">Transcription</keyword>
<dbReference type="InterPro" id="IPR012318">
    <property type="entry name" value="HTH_CRP"/>
</dbReference>
<sequence>MNTTLFADPKLQQEIFAYSRVKTLAPDEILIFPGDRIHFVPIVLEGALRIVREDEEGREVFLYHLYPSETCAMAVNCCAAKKESMIKAIAEDETEVLLVPAELLDKLSAYPEWQRFINATYSARFGELIQVIDLIAFNSLDKKILNYLEKKKEALNTSALLITHQQIATELNTHREAVSRLLRTMEKKRLVKLGRNTIELVGGE</sequence>
<evidence type="ECO:0000256" key="1">
    <source>
        <dbReference type="ARBA" id="ARBA00023015"/>
    </source>
</evidence>
<dbReference type="CDD" id="cd00038">
    <property type="entry name" value="CAP_ED"/>
    <property type="match status" value="1"/>
</dbReference>
<feature type="domain" description="HTH crp-type" evidence="4">
    <location>
        <begin position="154"/>
        <end position="202"/>
    </location>
</feature>
<evidence type="ECO:0000313" key="6">
    <source>
        <dbReference type="Proteomes" id="UP000267223"/>
    </source>
</evidence>
<gene>
    <name evidence="5" type="ORF">EFY79_20695</name>
</gene>
<evidence type="ECO:0000313" key="5">
    <source>
        <dbReference type="EMBL" id="RNI32111.1"/>
    </source>
</evidence>
<dbReference type="InterPro" id="IPR036388">
    <property type="entry name" value="WH-like_DNA-bd_sf"/>
</dbReference>
<dbReference type="RefSeq" id="WP_123122669.1">
    <property type="nucleotide sequence ID" value="NZ_RJJR01000028.1"/>
</dbReference>
<dbReference type="Pfam" id="PF00027">
    <property type="entry name" value="cNMP_binding"/>
    <property type="match status" value="1"/>
</dbReference>
<dbReference type="InterPro" id="IPR000595">
    <property type="entry name" value="cNMP-bd_dom"/>
</dbReference>
<accession>A0A3M9N2U3</accession>
<dbReference type="SUPFAM" id="SSF46785">
    <property type="entry name" value="Winged helix' DNA-binding domain"/>
    <property type="match status" value="1"/>
</dbReference>
<evidence type="ECO:0000259" key="4">
    <source>
        <dbReference type="SMART" id="SM00419"/>
    </source>
</evidence>
<evidence type="ECO:0000256" key="3">
    <source>
        <dbReference type="ARBA" id="ARBA00023163"/>
    </source>
</evidence>
<dbReference type="SUPFAM" id="SSF51206">
    <property type="entry name" value="cAMP-binding domain-like"/>
    <property type="match status" value="1"/>
</dbReference>
<dbReference type="OrthoDB" id="9776746at2"/>
<dbReference type="Proteomes" id="UP000267223">
    <property type="component" value="Unassembled WGS sequence"/>
</dbReference>
<dbReference type="GO" id="GO:0006355">
    <property type="term" value="P:regulation of DNA-templated transcription"/>
    <property type="evidence" value="ECO:0007669"/>
    <property type="project" value="InterPro"/>
</dbReference>
<keyword evidence="1" id="KW-0805">Transcription regulation</keyword>
<proteinExistence type="predicted"/>
<dbReference type="InterPro" id="IPR014710">
    <property type="entry name" value="RmlC-like_jellyroll"/>
</dbReference>
<dbReference type="InterPro" id="IPR036390">
    <property type="entry name" value="WH_DNA-bd_sf"/>
</dbReference>
<dbReference type="SMART" id="SM00419">
    <property type="entry name" value="HTH_CRP"/>
    <property type="match status" value="1"/>
</dbReference>
<dbReference type="AlphaFoldDB" id="A0A3M9N2U3"/>
<dbReference type="Gene3D" id="1.10.10.10">
    <property type="entry name" value="Winged helix-like DNA-binding domain superfamily/Winged helix DNA-binding domain"/>
    <property type="match status" value="1"/>
</dbReference>
<dbReference type="InterPro" id="IPR018490">
    <property type="entry name" value="cNMP-bd_dom_sf"/>
</dbReference>
<organism evidence="5 6">
    <name type="scientific">Hanamia caeni</name>
    <dbReference type="NCBI Taxonomy" id="2294116"/>
    <lineage>
        <taxon>Bacteria</taxon>
        <taxon>Pseudomonadati</taxon>
        <taxon>Bacteroidota</taxon>
        <taxon>Chitinophagia</taxon>
        <taxon>Chitinophagales</taxon>
        <taxon>Chitinophagaceae</taxon>
        <taxon>Hanamia</taxon>
    </lineage>
</organism>
<keyword evidence="2" id="KW-0238">DNA-binding</keyword>
<reference evidence="5 6" key="1">
    <citation type="submission" date="2018-11" db="EMBL/GenBank/DDBJ databases">
        <title>Draft genome sequence of Ferruginibacter sp. BO-59.</title>
        <authorList>
            <person name="Im W.T."/>
        </authorList>
    </citation>
    <scope>NUCLEOTIDE SEQUENCE [LARGE SCALE GENOMIC DNA]</scope>
    <source>
        <strain evidence="5 6">BO-59</strain>
    </source>
</reference>
<dbReference type="EMBL" id="RJJR01000028">
    <property type="protein sequence ID" value="RNI32111.1"/>
    <property type="molecule type" value="Genomic_DNA"/>
</dbReference>
<dbReference type="Gene3D" id="2.60.120.10">
    <property type="entry name" value="Jelly Rolls"/>
    <property type="match status" value="1"/>
</dbReference>
<comment type="caution">
    <text evidence="5">The sequence shown here is derived from an EMBL/GenBank/DDBJ whole genome shotgun (WGS) entry which is preliminary data.</text>
</comment>
<protein>
    <submittedName>
        <fullName evidence="5">Crp/Fnr family transcriptional regulator</fullName>
    </submittedName>
</protein>
<evidence type="ECO:0000256" key="2">
    <source>
        <dbReference type="ARBA" id="ARBA00023125"/>
    </source>
</evidence>
<dbReference type="Pfam" id="PF13545">
    <property type="entry name" value="HTH_Crp_2"/>
    <property type="match status" value="1"/>
</dbReference>